<dbReference type="Proteomes" id="UP000886501">
    <property type="component" value="Unassembled WGS sequence"/>
</dbReference>
<dbReference type="EMBL" id="MU118035">
    <property type="protein sequence ID" value="KAF9647360.1"/>
    <property type="molecule type" value="Genomic_DNA"/>
</dbReference>
<name>A0ACB6ZC71_THEGA</name>
<comment type="caution">
    <text evidence="1">The sequence shown here is derived from an EMBL/GenBank/DDBJ whole genome shotgun (WGS) entry which is preliminary data.</text>
</comment>
<reference evidence="1" key="1">
    <citation type="submission" date="2019-10" db="EMBL/GenBank/DDBJ databases">
        <authorList>
            <consortium name="DOE Joint Genome Institute"/>
            <person name="Kuo A."/>
            <person name="Miyauchi S."/>
            <person name="Kiss E."/>
            <person name="Drula E."/>
            <person name="Kohler A."/>
            <person name="Sanchez-Garcia M."/>
            <person name="Andreopoulos B."/>
            <person name="Barry K.W."/>
            <person name="Bonito G."/>
            <person name="Buee M."/>
            <person name="Carver A."/>
            <person name="Chen C."/>
            <person name="Cichocki N."/>
            <person name="Clum A."/>
            <person name="Culley D."/>
            <person name="Crous P.W."/>
            <person name="Fauchery L."/>
            <person name="Girlanda M."/>
            <person name="Hayes R."/>
            <person name="Keri Z."/>
            <person name="Labutti K."/>
            <person name="Lipzen A."/>
            <person name="Lombard V."/>
            <person name="Magnuson J."/>
            <person name="Maillard F."/>
            <person name="Morin E."/>
            <person name="Murat C."/>
            <person name="Nolan M."/>
            <person name="Ohm R."/>
            <person name="Pangilinan J."/>
            <person name="Pereira M."/>
            <person name="Perotto S."/>
            <person name="Peter M."/>
            <person name="Riley R."/>
            <person name="Sitrit Y."/>
            <person name="Stielow B."/>
            <person name="Szollosi G."/>
            <person name="Zifcakova L."/>
            <person name="Stursova M."/>
            <person name="Spatafora J.W."/>
            <person name="Tedersoo L."/>
            <person name="Vaario L.-M."/>
            <person name="Yamada A."/>
            <person name="Yan M."/>
            <person name="Wang P."/>
            <person name="Xu J."/>
            <person name="Bruns T."/>
            <person name="Baldrian P."/>
            <person name="Vilgalys R."/>
            <person name="Henrissat B."/>
            <person name="Grigoriev I.V."/>
            <person name="Hibbett D."/>
            <person name="Nagy L.G."/>
            <person name="Martin F.M."/>
        </authorList>
    </citation>
    <scope>NUCLEOTIDE SEQUENCE</scope>
    <source>
        <strain evidence="1">P2</strain>
    </source>
</reference>
<gene>
    <name evidence="1" type="ORF">BDM02DRAFT_3188026</name>
</gene>
<evidence type="ECO:0000313" key="2">
    <source>
        <dbReference type="Proteomes" id="UP000886501"/>
    </source>
</evidence>
<reference evidence="1" key="2">
    <citation type="journal article" date="2020" name="Nat. Commun.">
        <title>Large-scale genome sequencing of mycorrhizal fungi provides insights into the early evolution of symbiotic traits.</title>
        <authorList>
            <person name="Miyauchi S."/>
            <person name="Kiss E."/>
            <person name="Kuo A."/>
            <person name="Drula E."/>
            <person name="Kohler A."/>
            <person name="Sanchez-Garcia M."/>
            <person name="Morin E."/>
            <person name="Andreopoulos B."/>
            <person name="Barry K.W."/>
            <person name="Bonito G."/>
            <person name="Buee M."/>
            <person name="Carver A."/>
            <person name="Chen C."/>
            <person name="Cichocki N."/>
            <person name="Clum A."/>
            <person name="Culley D."/>
            <person name="Crous P.W."/>
            <person name="Fauchery L."/>
            <person name="Girlanda M."/>
            <person name="Hayes R.D."/>
            <person name="Keri Z."/>
            <person name="LaButti K."/>
            <person name="Lipzen A."/>
            <person name="Lombard V."/>
            <person name="Magnuson J."/>
            <person name="Maillard F."/>
            <person name="Murat C."/>
            <person name="Nolan M."/>
            <person name="Ohm R.A."/>
            <person name="Pangilinan J."/>
            <person name="Pereira M.F."/>
            <person name="Perotto S."/>
            <person name="Peter M."/>
            <person name="Pfister S."/>
            <person name="Riley R."/>
            <person name="Sitrit Y."/>
            <person name="Stielow J.B."/>
            <person name="Szollosi G."/>
            <person name="Zifcakova L."/>
            <person name="Stursova M."/>
            <person name="Spatafora J.W."/>
            <person name="Tedersoo L."/>
            <person name="Vaario L.M."/>
            <person name="Yamada A."/>
            <person name="Yan M."/>
            <person name="Wang P."/>
            <person name="Xu J."/>
            <person name="Bruns T."/>
            <person name="Baldrian P."/>
            <person name="Vilgalys R."/>
            <person name="Dunand C."/>
            <person name="Henrissat B."/>
            <person name="Grigoriev I.V."/>
            <person name="Hibbett D."/>
            <person name="Nagy L.G."/>
            <person name="Martin F.M."/>
        </authorList>
    </citation>
    <scope>NUCLEOTIDE SEQUENCE</scope>
    <source>
        <strain evidence="1">P2</strain>
    </source>
</reference>
<protein>
    <submittedName>
        <fullName evidence="1">Uncharacterized protein</fullName>
    </submittedName>
</protein>
<keyword evidence="2" id="KW-1185">Reference proteome</keyword>
<accession>A0ACB6ZC71</accession>
<evidence type="ECO:0000313" key="1">
    <source>
        <dbReference type="EMBL" id="KAF9647360.1"/>
    </source>
</evidence>
<organism evidence="1 2">
    <name type="scientific">Thelephora ganbajun</name>
    <name type="common">Ganba fungus</name>
    <dbReference type="NCBI Taxonomy" id="370292"/>
    <lineage>
        <taxon>Eukaryota</taxon>
        <taxon>Fungi</taxon>
        <taxon>Dikarya</taxon>
        <taxon>Basidiomycota</taxon>
        <taxon>Agaricomycotina</taxon>
        <taxon>Agaricomycetes</taxon>
        <taxon>Thelephorales</taxon>
        <taxon>Thelephoraceae</taxon>
        <taxon>Thelephora</taxon>
    </lineage>
</organism>
<proteinExistence type="predicted"/>
<sequence>MDCSSSETLSSNSSLDSNRHKRSAHSKKRSARANVFPYAPQSVSNPWVVALNADPLKSIESRLLPHDSRCPSTPYYSSSAHTFLPPVLHAGWPINEDALLEWCTNEGFDRTTYDIDDRPVFDYRSTVASALTYLAQRSGLSSLTDLHSTSLTSNHGVSSDEVEIVPYVQSTCNLKAPIIVALVSNYDIEGVRRLGSLKSKIYAFGRLLFREGLLSDLDCDPSSTDPSWSKSSNSSAESPMWYLDYKEWQWVPVPKEGLGSSNNPPSAPIDVRLKVKVALKAKTSSSALGPGSRPFGTSKSMPM</sequence>